<dbReference type="Pfam" id="PF13499">
    <property type="entry name" value="EF-hand_7"/>
    <property type="match status" value="1"/>
</dbReference>
<evidence type="ECO:0000313" key="5">
    <source>
        <dbReference type="Proteomes" id="UP000626109"/>
    </source>
</evidence>
<feature type="domain" description="EF-hand" evidence="3">
    <location>
        <begin position="56"/>
        <end position="91"/>
    </location>
</feature>
<dbReference type="InterPro" id="IPR002048">
    <property type="entry name" value="EF_hand_dom"/>
</dbReference>
<dbReference type="CDD" id="cd00051">
    <property type="entry name" value="EFh"/>
    <property type="match status" value="1"/>
</dbReference>
<dbReference type="PANTHER" id="PTHR23050">
    <property type="entry name" value="CALCIUM BINDING PROTEIN"/>
    <property type="match status" value="1"/>
</dbReference>
<evidence type="ECO:0000256" key="2">
    <source>
        <dbReference type="ARBA" id="ARBA00022837"/>
    </source>
</evidence>
<evidence type="ECO:0000259" key="3">
    <source>
        <dbReference type="PROSITE" id="PS50222"/>
    </source>
</evidence>
<reference evidence="4" key="1">
    <citation type="submission" date="2021-02" db="EMBL/GenBank/DDBJ databases">
        <authorList>
            <person name="Dougan E. K."/>
            <person name="Rhodes N."/>
            <person name="Thang M."/>
            <person name="Chan C."/>
        </authorList>
    </citation>
    <scope>NUCLEOTIDE SEQUENCE</scope>
</reference>
<accession>A0A813ILP6</accession>
<dbReference type="Gene3D" id="1.10.238.10">
    <property type="entry name" value="EF-hand"/>
    <property type="match status" value="1"/>
</dbReference>
<feature type="domain" description="EF-hand" evidence="3">
    <location>
        <begin position="20"/>
        <end position="55"/>
    </location>
</feature>
<dbReference type="Proteomes" id="UP000626109">
    <property type="component" value="Unassembled WGS sequence"/>
</dbReference>
<dbReference type="InterPro" id="IPR011992">
    <property type="entry name" value="EF-hand-dom_pair"/>
</dbReference>
<dbReference type="GO" id="GO:0005509">
    <property type="term" value="F:calcium ion binding"/>
    <property type="evidence" value="ECO:0007669"/>
    <property type="project" value="InterPro"/>
</dbReference>
<protein>
    <recommendedName>
        <fullName evidence="3">EF-hand domain-containing protein</fullName>
    </recommendedName>
</protein>
<keyword evidence="1" id="KW-0677">Repeat</keyword>
<dbReference type="InterPro" id="IPR018247">
    <property type="entry name" value="EF_Hand_1_Ca_BS"/>
</dbReference>
<name>A0A813ILP6_POLGL</name>
<organism evidence="4 5">
    <name type="scientific">Polarella glacialis</name>
    <name type="common">Dinoflagellate</name>
    <dbReference type="NCBI Taxonomy" id="89957"/>
    <lineage>
        <taxon>Eukaryota</taxon>
        <taxon>Sar</taxon>
        <taxon>Alveolata</taxon>
        <taxon>Dinophyceae</taxon>
        <taxon>Suessiales</taxon>
        <taxon>Suessiaceae</taxon>
        <taxon>Polarella</taxon>
    </lineage>
</organism>
<dbReference type="InterPro" id="IPR050145">
    <property type="entry name" value="Centrin_CML-like"/>
</dbReference>
<dbReference type="FunFam" id="1.10.238.10:FF:000001">
    <property type="entry name" value="Calmodulin 1"/>
    <property type="match status" value="1"/>
</dbReference>
<dbReference type="SMART" id="SM00054">
    <property type="entry name" value="EFh"/>
    <property type="match status" value="2"/>
</dbReference>
<feature type="non-terminal residue" evidence="4">
    <location>
        <position position="1"/>
    </location>
</feature>
<proteinExistence type="predicted"/>
<dbReference type="PROSITE" id="PS50222">
    <property type="entry name" value="EF_HAND_2"/>
    <property type="match status" value="2"/>
</dbReference>
<evidence type="ECO:0000313" key="4">
    <source>
        <dbReference type="EMBL" id="CAE8652897.1"/>
    </source>
</evidence>
<comment type="caution">
    <text evidence="4">The sequence shown here is derived from an EMBL/GenBank/DDBJ whole genome shotgun (WGS) entry which is preliminary data.</text>
</comment>
<dbReference type="AlphaFoldDB" id="A0A813ILP6"/>
<evidence type="ECO:0000256" key="1">
    <source>
        <dbReference type="ARBA" id="ARBA00022737"/>
    </source>
</evidence>
<dbReference type="EMBL" id="CAJNNW010011223">
    <property type="protein sequence ID" value="CAE8652897.1"/>
    <property type="molecule type" value="Genomic_DNA"/>
</dbReference>
<gene>
    <name evidence="4" type="ORF">PGLA2088_LOCUS10029</name>
</gene>
<dbReference type="PROSITE" id="PS00018">
    <property type="entry name" value="EF_HAND_1"/>
    <property type="match status" value="1"/>
</dbReference>
<sequence>TAIGFDDFLDAITQKLGDKETREGIHKIFALFDDDKTGTITIKNLKRVSKELGETMSEEELREMIERADSNGDGAITAEDFYNIMTKKTFP</sequence>
<keyword evidence="2" id="KW-0106">Calcium</keyword>
<dbReference type="SUPFAM" id="SSF47473">
    <property type="entry name" value="EF-hand"/>
    <property type="match status" value="1"/>
</dbReference>